<dbReference type="Proteomes" id="UP001234581">
    <property type="component" value="Unassembled WGS sequence"/>
</dbReference>
<proteinExistence type="predicted"/>
<dbReference type="AlphaFoldDB" id="A0AAD7UTW9"/>
<dbReference type="EMBL" id="JARTCD010000114">
    <property type="protein sequence ID" value="KAJ8652211.1"/>
    <property type="molecule type" value="Genomic_DNA"/>
</dbReference>
<dbReference type="CDD" id="cd00167">
    <property type="entry name" value="SANT"/>
    <property type="match status" value="1"/>
</dbReference>
<evidence type="ECO:0000256" key="1">
    <source>
        <dbReference type="SAM" id="MobiDB-lite"/>
    </source>
</evidence>
<dbReference type="GeneID" id="83219559"/>
<dbReference type="InterPro" id="IPR001005">
    <property type="entry name" value="SANT/Myb"/>
</dbReference>
<protein>
    <recommendedName>
        <fullName evidence="2">Myb-like domain-containing protein</fullName>
    </recommendedName>
</protein>
<evidence type="ECO:0000313" key="4">
    <source>
        <dbReference type="Proteomes" id="UP001234581"/>
    </source>
</evidence>
<dbReference type="GO" id="GO:0035267">
    <property type="term" value="C:NuA4 histone acetyltransferase complex"/>
    <property type="evidence" value="ECO:0007669"/>
    <property type="project" value="TreeGrafter"/>
</dbReference>
<feature type="compositionally biased region" description="Basic and acidic residues" evidence="1">
    <location>
        <begin position="239"/>
        <end position="259"/>
    </location>
</feature>
<dbReference type="SMART" id="SM00717">
    <property type="entry name" value="SANT"/>
    <property type="match status" value="1"/>
</dbReference>
<name>A0AAD7UTW9_9FUNG</name>
<feature type="domain" description="Myb-like" evidence="2">
    <location>
        <begin position="3"/>
        <end position="62"/>
    </location>
</feature>
<sequence>MTSTGEWTVLEKLLLAQAVYKFGEDDWVHIARNLRQHTMLNRPPEFFNQKNCSLQYYLLIDELETEKRHTKSSAAATAQDMPPVVKLARQLYMQRIQELKHAINLDNQRFLELVTEIDAIRSGRRDKQLLAEMEKQGISTTQQEKSPPAEKQEQQSTSASTSASTSCTKDTEKTLLSPKQDSDLLDDPQEDDLSLMDGEKGSRDTRATTDDNEMGTSDVTMPAAEKTPATDATTTLSENEDHKRKVDTYVEEGPHDTKRMRLGSPADTNDISRTSSISSFATAFTHQSSNNSFIGSSSNHQPSNVDIPSRKKATSRTHQPLDTSVAKSDSLTTSHPTSASNHDAQDDTQ</sequence>
<keyword evidence="4" id="KW-1185">Reference proteome</keyword>
<gene>
    <name evidence="3" type="ORF">O0I10_012172</name>
</gene>
<accession>A0AAD7UTW9</accession>
<comment type="caution">
    <text evidence="3">The sequence shown here is derived from an EMBL/GenBank/DDBJ whole genome shotgun (WGS) entry which is preliminary data.</text>
</comment>
<dbReference type="PANTHER" id="PTHR15398:SF4">
    <property type="entry name" value="BROMODOMAIN-CONTAINING PROTEIN 8 ISOFORM X1"/>
    <property type="match status" value="1"/>
</dbReference>
<dbReference type="PANTHER" id="PTHR15398">
    <property type="entry name" value="BROMODOMAIN-CONTAINING PROTEIN 8"/>
    <property type="match status" value="1"/>
</dbReference>
<feature type="compositionally biased region" description="Low complexity" evidence="1">
    <location>
        <begin position="288"/>
        <end position="299"/>
    </location>
</feature>
<evidence type="ECO:0000259" key="2">
    <source>
        <dbReference type="SMART" id="SM00717"/>
    </source>
</evidence>
<feature type="compositionally biased region" description="Acidic residues" evidence="1">
    <location>
        <begin position="183"/>
        <end position="194"/>
    </location>
</feature>
<dbReference type="RefSeq" id="XP_058337125.1">
    <property type="nucleotide sequence ID" value="XM_058492118.1"/>
</dbReference>
<feature type="compositionally biased region" description="Low complexity" evidence="1">
    <location>
        <begin position="156"/>
        <end position="166"/>
    </location>
</feature>
<feature type="compositionally biased region" description="Polar residues" evidence="1">
    <location>
        <begin position="316"/>
        <end position="342"/>
    </location>
</feature>
<feature type="region of interest" description="Disordered" evidence="1">
    <location>
        <begin position="288"/>
        <end position="349"/>
    </location>
</feature>
<feature type="region of interest" description="Disordered" evidence="1">
    <location>
        <begin position="135"/>
        <end position="274"/>
    </location>
</feature>
<evidence type="ECO:0000313" key="3">
    <source>
        <dbReference type="EMBL" id="KAJ8652211.1"/>
    </source>
</evidence>
<reference evidence="3 4" key="1">
    <citation type="submission" date="2023-03" db="EMBL/GenBank/DDBJ databases">
        <title>Genome sequence of Lichtheimia ornata CBS 291.66.</title>
        <authorList>
            <person name="Mohabir J.T."/>
            <person name="Shea T.P."/>
            <person name="Kurbessoian T."/>
            <person name="Berby B."/>
            <person name="Fontaine J."/>
            <person name="Livny J."/>
            <person name="Gnirke A."/>
            <person name="Stajich J.E."/>
            <person name="Cuomo C.A."/>
        </authorList>
    </citation>
    <scope>NUCLEOTIDE SEQUENCE [LARGE SCALE GENOMIC DNA]</scope>
    <source>
        <strain evidence="3">CBS 291.66</strain>
    </source>
</reference>
<feature type="compositionally biased region" description="Basic and acidic residues" evidence="1">
    <location>
        <begin position="197"/>
        <end position="209"/>
    </location>
</feature>
<organism evidence="3 4">
    <name type="scientific">Lichtheimia ornata</name>
    <dbReference type="NCBI Taxonomy" id="688661"/>
    <lineage>
        <taxon>Eukaryota</taxon>
        <taxon>Fungi</taxon>
        <taxon>Fungi incertae sedis</taxon>
        <taxon>Mucoromycota</taxon>
        <taxon>Mucoromycotina</taxon>
        <taxon>Mucoromycetes</taxon>
        <taxon>Mucorales</taxon>
        <taxon>Lichtheimiaceae</taxon>
        <taxon>Lichtheimia</taxon>
    </lineage>
</organism>